<dbReference type="InterPro" id="IPR005011">
    <property type="entry name" value="SNU66/SART1"/>
</dbReference>
<keyword evidence="3" id="KW-0539">Nucleus</keyword>
<dbReference type="GO" id="GO:0000481">
    <property type="term" value="P:maturation of 5S rRNA"/>
    <property type="evidence" value="ECO:0007669"/>
    <property type="project" value="TreeGrafter"/>
</dbReference>
<evidence type="ECO:0000256" key="3">
    <source>
        <dbReference type="ARBA" id="ARBA00023242"/>
    </source>
</evidence>
<comment type="similarity">
    <text evidence="2">Belongs to the SNU66/SART1 family.</text>
</comment>
<feature type="compositionally biased region" description="Basic and acidic residues" evidence="4">
    <location>
        <begin position="286"/>
        <end position="302"/>
    </location>
</feature>
<proteinExistence type="inferred from homology"/>
<dbReference type="Pfam" id="PF03343">
    <property type="entry name" value="SART-1"/>
    <property type="match status" value="1"/>
</dbReference>
<evidence type="ECO:0000256" key="4">
    <source>
        <dbReference type="SAM" id="MobiDB-lite"/>
    </source>
</evidence>
<comment type="subcellular location">
    <subcellularLocation>
        <location evidence="1">Nucleus</location>
    </subcellularLocation>
</comment>
<dbReference type="PANTHER" id="PTHR14152:SF5">
    <property type="entry name" value="U4_U6.U5 TRI-SNRNP-ASSOCIATED PROTEIN 1"/>
    <property type="match status" value="1"/>
</dbReference>
<reference evidence="5" key="2">
    <citation type="submission" date="2015-02" db="UniProtKB">
        <authorList>
            <consortium name="EnsemblMetazoa"/>
        </authorList>
    </citation>
    <scope>IDENTIFICATION</scope>
</reference>
<dbReference type="AlphaFoldDB" id="T1IIN4"/>
<evidence type="ECO:0000313" key="5">
    <source>
        <dbReference type="EnsemblMetazoa" id="SMAR000737-PA"/>
    </source>
</evidence>
<dbReference type="eggNOG" id="KOG2217">
    <property type="taxonomic scope" value="Eukaryota"/>
</dbReference>
<evidence type="ECO:0008006" key="7">
    <source>
        <dbReference type="Google" id="ProtNLM"/>
    </source>
</evidence>
<dbReference type="STRING" id="126957.T1IIN4"/>
<keyword evidence="6" id="KW-1185">Reference proteome</keyword>
<dbReference type="EnsemblMetazoa" id="SMAR000737-RA">
    <property type="protein sequence ID" value="SMAR000737-PA"/>
    <property type="gene ID" value="SMAR000737"/>
</dbReference>
<evidence type="ECO:0000256" key="2">
    <source>
        <dbReference type="ARBA" id="ARBA00006076"/>
    </source>
</evidence>
<dbReference type="GO" id="GO:0046540">
    <property type="term" value="C:U4/U6 x U5 tri-snRNP complex"/>
    <property type="evidence" value="ECO:0007669"/>
    <property type="project" value="TreeGrafter"/>
</dbReference>
<evidence type="ECO:0000313" key="6">
    <source>
        <dbReference type="Proteomes" id="UP000014500"/>
    </source>
</evidence>
<protein>
    <recommendedName>
        <fullName evidence="7">U4/U6.U5 tri-snRNP-associated protein 1</fullName>
    </recommendedName>
</protein>
<feature type="region of interest" description="Disordered" evidence="4">
    <location>
        <begin position="286"/>
        <end position="308"/>
    </location>
</feature>
<dbReference type="Proteomes" id="UP000014500">
    <property type="component" value="Unassembled WGS sequence"/>
</dbReference>
<name>T1IIN4_STRMM</name>
<dbReference type="GO" id="GO:0045292">
    <property type="term" value="P:mRNA cis splicing, via spliceosome"/>
    <property type="evidence" value="ECO:0007669"/>
    <property type="project" value="TreeGrafter"/>
</dbReference>
<organism evidence="5 6">
    <name type="scientific">Strigamia maritima</name>
    <name type="common">European centipede</name>
    <name type="synonym">Geophilus maritimus</name>
    <dbReference type="NCBI Taxonomy" id="126957"/>
    <lineage>
        <taxon>Eukaryota</taxon>
        <taxon>Metazoa</taxon>
        <taxon>Ecdysozoa</taxon>
        <taxon>Arthropoda</taxon>
        <taxon>Myriapoda</taxon>
        <taxon>Chilopoda</taxon>
        <taxon>Pleurostigmophora</taxon>
        <taxon>Geophilomorpha</taxon>
        <taxon>Linotaeniidae</taxon>
        <taxon>Strigamia</taxon>
    </lineage>
</organism>
<reference evidence="6" key="1">
    <citation type="submission" date="2011-05" db="EMBL/GenBank/DDBJ databases">
        <authorList>
            <person name="Richards S.R."/>
            <person name="Qu J."/>
            <person name="Jiang H."/>
            <person name="Jhangiani S.N."/>
            <person name="Agravi P."/>
            <person name="Goodspeed R."/>
            <person name="Gross S."/>
            <person name="Mandapat C."/>
            <person name="Jackson L."/>
            <person name="Mathew T."/>
            <person name="Pu L."/>
            <person name="Thornton R."/>
            <person name="Saada N."/>
            <person name="Wilczek-Boney K.B."/>
            <person name="Lee S."/>
            <person name="Kovar C."/>
            <person name="Wu Y."/>
            <person name="Scherer S.E."/>
            <person name="Worley K.C."/>
            <person name="Muzny D.M."/>
            <person name="Gibbs R."/>
        </authorList>
    </citation>
    <scope>NUCLEOTIDE SEQUENCE</scope>
    <source>
        <strain evidence="6">Brora</strain>
    </source>
</reference>
<evidence type="ECO:0000256" key="1">
    <source>
        <dbReference type="ARBA" id="ARBA00004123"/>
    </source>
</evidence>
<dbReference type="EMBL" id="AFFK01014399">
    <property type="status" value="NOT_ANNOTATED_CDS"/>
    <property type="molecule type" value="Genomic_DNA"/>
</dbReference>
<dbReference type="HOGENOM" id="CLU_666192_0_0_1"/>
<sequence>MEIDEELPESVSVKNKFNRVKAEMDPIKRELTNKYDEIEEVEYELKDETESTTDDIGVEKMKFKKPKKTTREMRKPKLTLITNSMETETDDSENEMISNEEISLRPLNFDRLDTQLMTKVRRVNQTRGTTLKSLVTSIMSRPARSIIPEETENCVTFSSSLEFCRDLGELNSYGSSGNRDENPNDVIDLNESLGLLEDPKEVVQCDETDRGGWNEVGMNEKPIEPAMDEKGVKSWCILEPEPDLSVGIAGALKLSMMKGLFDKEEKPLLRSSKVVDARESNYRIDDKYGADHDDTRGRRRENFNSGPTMSFTEKVNYKPEIRLEYTDDQGNALNSKEAFRHMSHKFHGIESGKNKTEKRLKKLQQEALSKKMSSDDTPLHTLQLLKDKQKKTNLPYVVINNGKKPGHFNVISK</sequence>
<dbReference type="PANTHER" id="PTHR14152">
    <property type="entry name" value="SQUAMOUS CELL CARCINOMA ANTIGEN RECOGNISED BY CYTOTOXIC T LYMPHOCYTES"/>
    <property type="match status" value="1"/>
</dbReference>
<dbReference type="PhylomeDB" id="T1IIN4"/>
<accession>T1IIN4</accession>